<dbReference type="RefSeq" id="WP_163745260.1">
    <property type="nucleotide sequence ID" value="NZ_JAAGOA010000041.1"/>
</dbReference>
<dbReference type="SFLD" id="SFLDS00001">
    <property type="entry name" value="Enolase"/>
    <property type="match status" value="1"/>
</dbReference>
<evidence type="ECO:0000313" key="5">
    <source>
        <dbReference type="EMBL" id="NEE04716.1"/>
    </source>
</evidence>
<feature type="domain" description="Mandelate racemase/muconate lactonizing enzyme C-terminal" evidence="4">
    <location>
        <begin position="161"/>
        <end position="263"/>
    </location>
</feature>
<accession>A0A6L9SHJ1</accession>
<organism evidence="5 6">
    <name type="scientific">Phytoactinopolyspora halotolerans</name>
    <dbReference type="NCBI Taxonomy" id="1981512"/>
    <lineage>
        <taxon>Bacteria</taxon>
        <taxon>Bacillati</taxon>
        <taxon>Actinomycetota</taxon>
        <taxon>Actinomycetes</taxon>
        <taxon>Jiangellales</taxon>
        <taxon>Jiangellaceae</taxon>
        <taxon>Phytoactinopolyspora</taxon>
    </lineage>
</organism>
<dbReference type="AlphaFoldDB" id="A0A6L9SHJ1"/>
<dbReference type="GO" id="GO:0016836">
    <property type="term" value="F:hydro-lyase activity"/>
    <property type="evidence" value="ECO:0007669"/>
    <property type="project" value="TreeGrafter"/>
</dbReference>
<dbReference type="InterPro" id="IPR018110">
    <property type="entry name" value="Mandel_Rmase/mucon_lact_enz_CS"/>
</dbReference>
<protein>
    <recommendedName>
        <fullName evidence="4">Mandelate racemase/muconate lactonizing enzyme C-terminal domain-containing protein</fullName>
    </recommendedName>
</protein>
<dbReference type="PANTHER" id="PTHR13794:SF58">
    <property type="entry name" value="MITOCHONDRIAL ENOLASE SUPERFAMILY MEMBER 1"/>
    <property type="match status" value="1"/>
</dbReference>
<sequence length="379" mass="39843">MSGPAHLRIAGASTRVAPFSAGTWLDETRVSTPMAEYPRFADRRATWRGPGADLVWLHLRTDDPEVFGIGQTRGGAVTEALLSHHLLPLLDGQDPLAPALVADQLRRAAAPYAAGGAVEMAVAAVELALWDLSARAHRVPLYRLLGGGADEVPYYLTAAHPDVLAEVDDGLVADARCVKVPMAYGPADGPSRFQDNVERLFTVRARVPAHIPLAVDCFMSWDVPYTLRFAAATRELGLGWIEEPLHPEDVDGHAELRSRLGDGTRIAAGEHAFGLAAGLRLLQARAVDVLQSDVTWCGGIGVARCLATVARQQGVPFAPHAAAAQPWALHLLAACEPPVLAEVLLGIAGAGSGTGPAARPVVGTTPGVGIDPGDVGFSR</sequence>
<keyword evidence="3" id="KW-0460">Magnesium</keyword>
<evidence type="ECO:0000256" key="3">
    <source>
        <dbReference type="ARBA" id="ARBA00022842"/>
    </source>
</evidence>
<evidence type="ECO:0000256" key="2">
    <source>
        <dbReference type="ARBA" id="ARBA00022723"/>
    </source>
</evidence>
<dbReference type="InterPro" id="IPR013341">
    <property type="entry name" value="Mandelate_racemase_N_dom"/>
</dbReference>
<comment type="caution">
    <text evidence="5">The sequence shown here is derived from an EMBL/GenBank/DDBJ whole genome shotgun (WGS) entry which is preliminary data.</text>
</comment>
<dbReference type="Proteomes" id="UP000475214">
    <property type="component" value="Unassembled WGS sequence"/>
</dbReference>
<dbReference type="SMART" id="SM00922">
    <property type="entry name" value="MR_MLE"/>
    <property type="match status" value="1"/>
</dbReference>
<proteinExistence type="predicted"/>
<dbReference type="InterPro" id="IPR029017">
    <property type="entry name" value="Enolase-like_N"/>
</dbReference>
<evidence type="ECO:0000259" key="4">
    <source>
        <dbReference type="SMART" id="SM00922"/>
    </source>
</evidence>
<dbReference type="InterPro" id="IPR029065">
    <property type="entry name" value="Enolase_C-like"/>
</dbReference>
<keyword evidence="6" id="KW-1185">Reference proteome</keyword>
<dbReference type="InterPro" id="IPR013342">
    <property type="entry name" value="Mandelate_racemase_C"/>
</dbReference>
<dbReference type="EMBL" id="JAAGOA010000041">
    <property type="protein sequence ID" value="NEE04716.1"/>
    <property type="molecule type" value="Genomic_DNA"/>
</dbReference>
<keyword evidence="2" id="KW-0479">Metal-binding</keyword>
<dbReference type="GO" id="GO:0016052">
    <property type="term" value="P:carbohydrate catabolic process"/>
    <property type="evidence" value="ECO:0007669"/>
    <property type="project" value="TreeGrafter"/>
</dbReference>
<dbReference type="PANTHER" id="PTHR13794">
    <property type="entry name" value="ENOLASE SUPERFAMILY, MANDELATE RACEMASE"/>
    <property type="match status" value="1"/>
</dbReference>
<dbReference type="Pfam" id="PF13378">
    <property type="entry name" value="MR_MLE_C"/>
    <property type="match status" value="1"/>
</dbReference>
<dbReference type="SUPFAM" id="SSF51604">
    <property type="entry name" value="Enolase C-terminal domain-like"/>
    <property type="match status" value="1"/>
</dbReference>
<comment type="cofactor">
    <cofactor evidence="1">
        <name>Mg(2+)</name>
        <dbReference type="ChEBI" id="CHEBI:18420"/>
    </cofactor>
</comment>
<dbReference type="PROSITE" id="PS00908">
    <property type="entry name" value="MR_MLE_1"/>
    <property type="match status" value="1"/>
</dbReference>
<dbReference type="SUPFAM" id="SSF54826">
    <property type="entry name" value="Enolase N-terminal domain-like"/>
    <property type="match status" value="1"/>
</dbReference>
<dbReference type="Pfam" id="PF02746">
    <property type="entry name" value="MR_MLE_N"/>
    <property type="match status" value="1"/>
</dbReference>
<reference evidence="5 6" key="1">
    <citation type="submission" date="2020-02" db="EMBL/GenBank/DDBJ databases">
        <authorList>
            <person name="Li X.-J."/>
            <person name="Han X.-M."/>
        </authorList>
    </citation>
    <scope>NUCLEOTIDE SEQUENCE [LARGE SCALE GENOMIC DNA]</scope>
    <source>
        <strain evidence="5 6">CCTCC AB 2017055</strain>
    </source>
</reference>
<dbReference type="InterPro" id="IPR046945">
    <property type="entry name" value="RHMD-like"/>
</dbReference>
<name>A0A6L9SHJ1_9ACTN</name>
<dbReference type="GO" id="GO:0000287">
    <property type="term" value="F:magnesium ion binding"/>
    <property type="evidence" value="ECO:0007669"/>
    <property type="project" value="TreeGrafter"/>
</dbReference>
<dbReference type="InterPro" id="IPR036849">
    <property type="entry name" value="Enolase-like_C_sf"/>
</dbReference>
<gene>
    <name evidence="5" type="ORF">G1H10_31595</name>
</gene>
<dbReference type="Gene3D" id="3.30.390.10">
    <property type="entry name" value="Enolase-like, N-terminal domain"/>
    <property type="match status" value="1"/>
</dbReference>
<evidence type="ECO:0000256" key="1">
    <source>
        <dbReference type="ARBA" id="ARBA00001946"/>
    </source>
</evidence>
<dbReference type="GO" id="GO:0009063">
    <property type="term" value="P:amino acid catabolic process"/>
    <property type="evidence" value="ECO:0007669"/>
    <property type="project" value="InterPro"/>
</dbReference>
<dbReference type="Gene3D" id="3.20.20.120">
    <property type="entry name" value="Enolase-like C-terminal domain"/>
    <property type="match status" value="1"/>
</dbReference>
<evidence type="ECO:0000313" key="6">
    <source>
        <dbReference type="Proteomes" id="UP000475214"/>
    </source>
</evidence>